<name>A0AAD1VJS5_PELCU</name>
<gene>
    <name evidence="1" type="ORF">PECUL_23A008503</name>
</gene>
<proteinExistence type="predicted"/>
<reference evidence="1" key="1">
    <citation type="submission" date="2022-03" db="EMBL/GenBank/DDBJ databases">
        <authorList>
            <person name="Alioto T."/>
            <person name="Alioto T."/>
            <person name="Gomez Garrido J."/>
        </authorList>
    </citation>
    <scope>NUCLEOTIDE SEQUENCE</scope>
</reference>
<accession>A0AAD1VJS5</accession>
<organism evidence="1 2">
    <name type="scientific">Pelobates cultripes</name>
    <name type="common">Western spadefoot toad</name>
    <dbReference type="NCBI Taxonomy" id="61616"/>
    <lineage>
        <taxon>Eukaryota</taxon>
        <taxon>Metazoa</taxon>
        <taxon>Chordata</taxon>
        <taxon>Craniata</taxon>
        <taxon>Vertebrata</taxon>
        <taxon>Euteleostomi</taxon>
        <taxon>Amphibia</taxon>
        <taxon>Batrachia</taxon>
        <taxon>Anura</taxon>
        <taxon>Pelobatoidea</taxon>
        <taxon>Pelobatidae</taxon>
        <taxon>Pelobates</taxon>
    </lineage>
</organism>
<evidence type="ECO:0000313" key="1">
    <source>
        <dbReference type="EMBL" id="CAH2218580.1"/>
    </source>
</evidence>
<protein>
    <submittedName>
        <fullName evidence="1">Uncharacterized protein</fullName>
    </submittedName>
</protein>
<dbReference type="AlphaFoldDB" id="A0AAD1VJS5"/>
<dbReference type="Proteomes" id="UP001295444">
    <property type="component" value="Chromosome 01"/>
</dbReference>
<evidence type="ECO:0000313" key="2">
    <source>
        <dbReference type="Proteomes" id="UP001295444"/>
    </source>
</evidence>
<sequence length="119" mass="13355">MQVQKSCKLLGSETSRVMCYWYIMWNQEYDFAQGVLYGVSSISGFAHSLFCHVLGVVSGCVSDSGLEDGPFHLDTDNPEHLEAVIRSNPESVYMSTSQQANMTSCRNYTCILAQKKPHY</sequence>
<dbReference type="EMBL" id="OW240912">
    <property type="protein sequence ID" value="CAH2218580.1"/>
    <property type="molecule type" value="Genomic_DNA"/>
</dbReference>
<keyword evidence="2" id="KW-1185">Reference proteome</keyword>